<proteinExistence type="predicted"/>
<dbReference type="PROSITE" id="PS51257">
    <property type="entry name" value="PROKAR_LIPOPROTEIN"/>
    <property type="match status" value="1"/>
</dbReference>
<dbReference type="InterPro" id="IPR011519">
    <property type="entry name" value="UnbV_ASPIC"/>
</dbReference>
<dbReference type="Proteomes" id="UP000198337">
    <property type="component" value="Unassembled WGS sequence"/>
</dbReference>
<evidence type="ECO:0000313" key="3">
    <source>
        <dbReference type="EMBL" id="SNR29537.1"/>
    </source>
</evidence>
<dbReference type="PANTHER" id="PTHR16026">
    <property type="entry name" value="CARTILAGE ACIDIC PROTEIN 1"/>
    <property type="match status" value="1"/>
</dbReference>
<dbReference type="EMBL" id="FZNV01000001">
    <property type="protein sequence ID" value="SNR29537.1"/>
    <property type="molecule type" value="Genomic_DNA"/>
</dbReference>
<dbReference type="Gene3D" id="2.130.10.130">
    <property type="entry name" value="Integrin alpha, N-terminal"/>
    <property type="match status" value="3"/>
</dbReference>
<feature type="domain" description="ASPIC/UnbV" evidence="2">
    <location>
        <begin position="539"/>
        <end position="601"/>
    </location>
</feature>
<evidence type="ECO:0000256" key="1">
    <source>
        <dbReference type="ARBA" id="ARBA00022729"/>
    </source>
</evidence>
<sequence>MKKIIYIFFILIISCNSEKESTPSTKNVDKKTIKQEKSPIFEKIPSSQSKLNFSNYITENLETLENLFSFDYFYNGAGVGVEDLNNDGLLDVFFCGNQVPNKLFLNKGNLEFKDISASSGINDTKHWSNGITFVDINNDGYKDIYISQGGPNERVNRKNVLLINNKDLTFTDKAEDYGLADMGISTQTAFFDFDQDGDLDCIVMNENEIYGVDPVNFYKLINKNDEIKYFNSSHLYENDNGKFVDITQSAGIENPIFGLGLCISDINKDGWLDMYLTSDYYIPDALYINQHDGTFKESIKEYTQHISYYGMGIDIADINADSKQDIFTLDMSSSDHIRSKTLMASMNPQRFNYLVNTAGFHYQYMFNSLQLNLGNNKYNNIAQLTETANTDWSWSVLMSDFDNDQDNDIYISNGYRKYALDNDLQNKVYAAKRKYGGNVPYEIKEQLYASMPSEKLPNVLYTNEGNLSFTEEADQWGLNDYSFSNGVAQADLDNDGDLDLIVNNMDEEAFLYKNTTIEKGKGNYLKINPIGDTSEPFCKVEIRYNGKAQFAELKRVRGYMSSQENGIHFGLGDNTQIDTLSITWLNGKRETLYNIDANSTVQLDINNATEESVNELSTPPIFNELKSKTIGLDYTHIENEYDDFASEILLPYKQSTFGPFVSLGDLNADGLTDIFIGGSSNQPACIYYQTNRGYRKSVPSIFQKDKSFEDMESIIFDMDNDNDLDIYVVSGGNEFQENSSLYQDRIYLNNGKGEFTKSKDPALVAFAKNGKSVEIIDYDKDGDIDILVGNRSIPKKYPQHSSSTLYENIDGVLKDVTKDIAPQLEDFGIINSIISTDYNNDGWQDFIAVGEWTGIGFFKNENGTFTLDKISPLLEQGWWFSIQETDINNDGLKDYVVGNVGLNLKFKANTKKPFKIFSNDFDNNGTNDVVLSKEYKGKYVPVRGRECSSQQMPFIKNKFKSYSSFANASLEDIYGENLEKSYSKEVTNFQSLLLINQGEGKFKTTALPIEAQQFPILSSVFIDLNNDGFEDCIVAGNIFETEVETPRLDAISGLVLISNQKDGYDPMPYEEAGLYFTDNLKDMIITEYENKPLIICTNNNNEMYTYNFTPN</sequence>
<dbReference type="Pfam" id="PF13517">
    <property type="entry name" value="FG-GAP_3"/>
    <property type="match status" value="5"/>
</dbReference>
<protein>
    <submittedName>
        <fullName evidence="3">Repeat domain-containing protein</fullName>
    </submittedName>
</protein>
<dbReference type="PANTHER" id="PTHR16026:SF0">
    <property type="entry name" value="CARTILAGE ACIDIC PROTEIN 1"/>
    <property type="match status" value="1"/>
</dbReference>
<dbReference type="InterPro" id="IPR013517">
    <property type="entry name" value="FG-GAP"/>
</dbReference>
<keyword evidence="1" id="KW-0732">Signal</keyword>
<dbReference type="SUPFAM" id="SSF69318">
    <property type="entry name" value="Integrin alpha N-terminal domain"/>
    <property type="match status" value="3"/>
</dbReference>
<comment type="caution">
    <text evidence="3">The sequence shown here is derived from an EMBL/GenBank/DDBJ whole genome shotgun (WGS) entry which is preliminary data.</text>
</comment>
<gene>
    <name evidence="3" type="ORF">SAMN04488009_0948</name>
</gene>
<organism evidence="3 4">
    <name type="scientific">Maribacter sedimenticola</name>
    <dbReference type="NCBI Taxonomy" id="228956"/>
    <lineage>
        <taxon>Bacteria</taxon>
        <taxon>Pseudomonadati</taxon>
        <taxon>Bacteroidota</taxon>
        <taxon>Flavobacteriia</taxon>
        <taxon>Flavobacteriales</taxon>
        <taxon>Flavobacteriaceae</taxon>
        <taxon>Maribacter</taxon>
    </lineage>
</organism>
<name>A0ABY1SER6_9FLAO</name>
<dbReference type="Pfam" id="PF07593">
    <property type="entry name" value="UnbV_ASPIC"/>
    <property type="match status" value="1"/>
</dbReference>
<dbReference type="RefSeq" id="WP_089259438.1">
    <property type="nucleotide sequence ID" value="NZ_FZNV01000001.1"/>
</dbReference>
<accession>A0ABY1SER6</accession>
<dbReference type="InterPro" id="IPR028994">
    <property type="entry name" value="Integrin_alpha_N"/>
</dbReference>
<keyword evidence="4" id="KW-1185">Reference proteome</keyword>
<reference evidence="3 4" key="1">
    <citation type="submission" date="2017-06" db="EMBL/GenBank/DDBJ databases">
        <authorList>
            <person name="Varghese N."/>
            <person name="Submissions S."/>
        </authorList>
    </citation>
    <scope>NUCLEOTIDE SEQUENCE [LARGE SCALE GENOMIC DNA]</scope>
    <source>
        <strain evidence="3 4">DSM 19840</strain>
    </source>
</reference>
<evidence type="ECO:0000313" key="4">
    <source>
        <dbReference type="Proteomes" id="UP000198337"/>
    </source>
</evidence>
<evidence type="ECO:0000259" key="2">
    <source>
        <dbReference type="Pfam" id="PF07593"/>
    </source>
</evidence>
<dbReference type="InterPro" id="IPR027039">
    <property type="entry name" value="Crtac1"/>
</dbReference>